<feature type="domain" description="FAD/NAD(P)-binding" evidence="1">
    <location>
        <begin position="4"/>
        <end position="292"/>
    </location>
</feature>
<evidence type="ECO:0000313" key="2">
    <source>
        <dbReference type="EMBL" id="APZ90898.1"/>
    </source>
</evidence>
<dbReference type="AlphaFoldDB" id="A0A1P8WA14"/>
<dbReference type="InterPro" id="IPR023753">
    <property type="entry name" value="FAD/NAD-binding_dom"/>
</dbReference>
<proteinExistence type="predicted"/>
<gene>
    <name evidence="2" type="primary">sthA_1</name>
    <name evidence="2" type="ORF">Fuma_00482</name>
</gene>
<keyword evidence="3" id="KW-1185">Reference proteome</keyword>
<evidence type="ECO:0000259" key="1">
    <source>
        <dbReference type="Pfam" id="PF07992"/>
    </source>
</evidence>
<dbReference type="PANTHER" id="PTHR43014">
    <property type="entry name" value="MERCURIC REDUCTASE"/>
    <property type="match status" value="1"/>
</dbReference>
<reference evidence="2 3" key="1">
    <citation type="journal article" date="2016" name="Front. Microbiol.">
        <title>Fuerstia marisgermanicae gen. nov., sp. nov., an Unusual Member of the Phylum Planctomycetes from the German Wadden Sea.</title>
        <authorList>
            <person name="Kohn T."/>
            <person name="Heuer A."/>
            <person name="Jogler M."/>
            <person name="Vollmers J."/>
            <person name="Boedeker C."/>
            <person name="Bunk B."/>
            <person name="Rast P."/>
            <person name="Borchert D."/>
            <person name="Glockner I."/>
            <person name="Freese H.M."/>
            <person name="Klenk H.P."/>
            <person name="Overmann J."/>
            <person name="Kaster A.K."/>
            <person name="Rohde M."/>
            <person name="Wiegand S."/>
            <person name="Jogler C."/>
        </authorList>
    </citation>
    <scope>NUCLEOTIDE SEQUENCE [LARGE SCALE GENOMIC DNA]</scope>
    <source>
        <strain evidence="2 3">NH11</strain>
    </source>
</reference>
<accession>A0A1P8WA14</accession>
<dbReference type="PRINTS" id="PR00368">
    <property type="entry name" value="FADPNR"/>
</dbReference>
<dbReference type="InterPro" id="IPR036188">
    <property type="entry name" value="FAD/NAD-bd_sf"/>
</dbReference>
<dbReference type="PANTHER" id="PTHR43014:SF5">
    <property type="entry name" value="GLUTATHIONE REDUCTASE (NADPH)"/>
    <property type="match status" value="1"/>
</dbReference>
<dbReference type="EMBL" id="CP017641">
    <property type="protein sequence ID" value="APZ90898.1"/>
    <property type="molecule type" value="Genomic_DNA"/>
</dbReference>
<organism evidence="2 3">
    <name type="scientific">Fuerstiella marisgermanici</name>
    <dbReference type="NCBI Taxonomy" id="1891926"/>
    <lineage>
        <taxon>Bacteria</taxon>
        <taxon>Pseudomonadati</taxon>
        <taxon>Planctomycetota</taxon>
        <taxon>Planctomycetia</taxon>
        <taxon>Planctomycetales</taxon>
        <taxon>Planctomycetaceae</taxon>
        <taxon>Fuerstiella</taxon>
    </lineage>
</organism>
<dbReference type="STRING" id="1891926.Fuma_00482"/>
<sequence length="324" mass="35293">MMSYEIAVIGNDEAAFEVLFLAAASGKRTVAILPELRHSAWLVGKAFRSLISDLLVDRTPARKRMFATSGTPRLLRTLVARAVAHETRTHVQVLQKLGVDVLLGEARFESQNDVTVAQAAVNRRDSMTSRHIVIGTGIRRTAMHRPLGLMPFHRPEALFAGRRLPGSVCIVGGSDFGIGLASLVALFGVDTRLVAREDTASVALELAHAAGVQIGNHPSEIGIRNLGEPFSNLRADVVDCRRSVGFTQHLNLEVVNVEPDENGQLWCAENFETWCSDIFGVGDVVGFSPDTALDPVIQAERVMNRIVHALPRPHLSRQFVAASK</sequence>
<dbReference type="KEGG" id="fmr:Fuma_00482"/>
<dbReference type="GO" id="GO:0003957">
    <property type="term" value="F:NAD(P)+ transhydrogenase (Si-specific) activity"/>
    <property type="evidence" value="ECO:0007669"/>
    <property type="project" value="UniProtKB-EC"/>
</dbReference>
<dbReference type="PRINTS" id="PR00411">
    <property type="entry name" value="PNDRDTASEI"/>
</dbReference>
<dbReference type="Proteomes" id="UP000187735">
    <property type="component" value="Chromosome"/>
</dbReference>
<evidence type="ECO:0000313" key="3">
    <source>
        <dbReference type="Proteomes" id="UP000187735"/>
    </source>
</evidence>
<name>A0A1P8WA14_9PLAN</name>
<dbReference type="Pfam" id="PF07992">
    <property type="entry name" value="Pyr_redox_2"/>
    <property type="match status" value="1"/>
</dbReference>
<keyword evidence="2" id="KW-0560">Oxidoreductase</keyword>
<protein>
    <submittedName>
        <fullName evidence="2">Soluble pyridine nucleotide transhydrogenase</fullName>
        <ecNumber evidence="2">1.6.1.1</ecNumber>
    </submittedName>
</protein>
<dbReference type="EC" id="1.6.1.1" evidence="2"/>
<dbReference type="Gene3D" id="3.50.50.60">
    <property type="entry name" value="FAD/NAD(P)-binding domain"/>
    <property type="match status" value="2"/>
</dbReference>
<dbReference type="SUPFAM" id="SSF51905">
    <property type="entry name" value="FAD/NAD(P)-binding domain"/>
    <property type="match status" value="2"/>
</dbReference>